<dbReference type="EMBL" id="JABELV010000260">
    <property type="protein sequence ID" value="KAG7527587.1"/>
    <property type="molecule type" value="Genomic_DNA"/>
</dbReference>
<dbReference type="Proteomes" id="UP000812966">
    <property type="component" value="Unassembled WGS sequence"/>
</dbReference>
<proteinExistence type="predicted"/>
<reference evidence="1" key="1">
    <citation type="submission" date="2020-04" db="EMBL/GenBank/DDBJ databases">
        <title>Analysis of mating type loci in Filobasidium floriforme.</title>
        <authorList>
            <person name="Nowrousian M."/>
        </authorList>
    </citation>
    <scope>NUCLEOTIDE SEQUENCE</scope>
    <source>
        <strain evidence="1">CBS 6242</strain>
    </source>
</reference>
<comment type="caution">
    <text evidence="1">The sequence shown here is derived from an EMBL/GenBank/DDBJ whole genome shotgun (WGS) entry which is preliminary data.</text>
</comment>
<organism evidence="1 2">
    <name type="scientific">Filobasidium floriforme</name>
    <dbReference type="NCBI Taxonomy" id="5210"/>
    <lineage>
        <taxon>Eukaryota</taxon>
        <taxon>Fungi</taxon>
        <taxon>Dikarya</taxon>
        <taxon>Basidiomycota</taxon>
        <taxon>Agaricomycotina</taxon>
        <taxon>Tremellomycetes</taxon>
        <taxon>Filobasidiales</taxon>
        <taxon>Filobasidiaceae</taxon>
        <taxon>Filobasidium</taxon>
    </lineage>
</organism>
<gene>
    <name evidence="1" type="ORF">FFLO_06781</name>
</gene>
<evidence type="ECO:0000313" key="1">
    <source>
        <dbReference type="EMBL" id="KAG7527587.1"/>
    </source>
</evidence>
<dbReference type="AlphaFoldDB" id="A0A8K0NQ52"/>
<sequence>MPACLAASRSLKTNDVSRNKRITKTKRAGKAQCQPSTSARVLKLVIASSQLVPTKHSRETDSLNLQVVPTSELKHTLTHSMSTSSFNQSVIGPSTTVSIGSTILGGDFNTSYHGDEGEQTIVHSKTLADGEKQSFLCRLFTQYHESMLTGPYQDKTYTQYWMGQFGVKGKEETFCLLVIRVAPMQENKDEGMESISYWKSPLSAVGWLRSRAEASPVDSWARYAYESAYLELDRVDLFKLIYVQGMMGQIEW</sequence>
<keyword evidence="2" id="KW-1185">Reference proteome</keyword>
<protein>
    <submittedName>
        <fullName evidence="1">Uncharacterized protein</fullName>
    </submittedName>
</protein>
<evidence type="ECO:0000313" key="2">
    <source>
        <dbReference type="Proteomes" id="UP000812966"/>
    </source>
</evidence>
<name>A0A8K0NQ52_9TREE</name>
<accession>A0A8K0NQ52</accession>